<evidence type="ECO:0000256" key="1">
    <source>
        <dbReference type="SAM" id="MobiDB-lite"/>
    </source>
</evidence>
<dbReference type="AlphaFoldDB" id="A0AAV7QYL8"/>
<evidence type="ECO:0000313" key="3">
    <source>
        <dbReference type="Proteomes" id="UP001066276"/>
    </source>
</evidence>
<dbReference type="EMBL" id="JANPWB010000010">
    <property type="protein sequence ID" value="KAJ1144607.1"/>
    <property type="molecule type" value="Genomic_DNA"/>
</dbReference>
<protein>
    <recommendedName>
        <fullName evidence="4">Secreted protein</fullName>
    </recommendedName>
</protein>
<dbReference type="Proteomes" id="UP001066276">
    <property type="component" value="Chromosome 6"/>
</dbReference>
<sequence>MPSAPLAVFFGGFPSARADSSRLVLRGCLLPAFHGESLRSRSPMHFETGGGGVRHQPLNRSESAQRSSALRVRHCCSKQESSSHGA</sequence>
<gene>
    <name evidence="2" type="ORF">NDU88_010905</name>
</gene>
<evidence type="ECO:0008006" key="4">
    <source>
        <dbReference type="Google" id="ProtNLM"/>
    </source>
</evidence>
<reference evidence="2" key="1">
    <citation type="journal article" date="2022" name="bioRxiv">
        <title>Sequencing and chromosome-scale assembly of the giantPleurodeles waltlgenome.</title>
        <authorList>
            <person name="Brown T."/>
            <person name="Elewa A."/>
            <person name="Iarovenko S."/>
            <person name="Subramanian E."/>
            <person name="Araus A.J."/>
            <person name="Petzold A."/>
            <person name="Susuki M."/>
            <person name="Suzuki K.-i.T."/>
            <person name="Hayashi T."/>
            <person name="Toyoda A."/>
            <person name="Oliveira C."/>
            <person name="Osipova E."/>
            <person name="Leigh N.D."/>
            <person name="Simon A."/>
            <person name="Yun M.H."/>
        </authorList>
    </citation>
    <scope>NUCLEOTIDE SEQUENCE</scope>
    <source>
        <strain evidence="2">20211129_DDA</strain>
        <tissue evidence="2">Liver</tissue>
    </source>
</reference>
<evidence type="ECO:0000313" key="2">
    <source>
        <dbReference type="EMBL" id="KAJ1144607.1"/>
    </source>
</evidence>
<organism evidence="2 3">
    <name type="scientific">Pleurodeles waltl</name>
    <name type="common">Iberian ribbed newt</name>
    <dbReference type="NCBI Taxonomy" id="8319"/>
    <lineage>
        <taxon>Eukaryota</taxon>
        <taxon>Metazoa</taxon>
        <taxon>Chordata</taxon>
        <taxon>Craniata</taxon>
        <taxon>Vertebrata</taxon>
        <taxon>Euteleostomi</taxon>
        <taxon>Amphibia</taxon>
        <taxon>Batrachia</taxon>
        <taxon>Caudata</taxon>
        <taxon>Salamandroidea</taxon>
        <taxon>Salamandridae</taxon>
        <taxon>Pleurodelinae</taxon>
        <taxon>Pleurodeles</taxon>
    </lineage>
</organism>
<feature type="region of interest" description="Disordered" evidence="1">
    <location>
        <begin position="40"/>
        <end position="86"/>
    </location>
</feature>
<keyword evidence="3" id="KW-1185">Reference proteome</keyword>
<comment type="caution">
    <text evidence="2">The sequence shown here is derived from an EMBL/GenBank/DDBJ whole genome shotgun (WGS) entry which is preliminary data.</text>
</comment>
<accession>A0AAV7QYL8</accession>
<feature type="compositionally biased region" description="Polar residues" evidence="1">
    <location>
        <begin position="58"/>
        <end position="68"/>
    </location>
</feature>
<name>A0AAV7QYL8_PLEWA</name>
<proteinExistence type="predicted"/>